<evidence type="ECO:0000259" key="1">
    <source>
        <dbReference type="Pfam" id="PF00248"/>
    </source>
</evidence>
<name>A0A179EVA2_ENTTH</name>
<dbReference type="Proteomes" id="UP000078516">
    <property type="component" value="Unassembled WGS sequence"/>
</dbReference>
<dbReference type="PANTHER" id="PTHR43364:SF1">
    <property type="entry name" value="OXIDOREDUCTASE YDHF"/>
    <property type="match status" value="1"/>
</dbReference>
<organism evidence="2 3">
    <name type="scientific">Enterococcus thailandicus</name>
    <dbReference type="NCBI Taxonomy" id="417368"/>
    <lineage>
        <taxon>Bacteria</taxon>
        <taxon>Bacillati</taxon>
        <taxon>Bacillota</taxon>
        <taxon>Bacilli</taxon>
        <taxon>Lactobacillales</taxon>
        <taxon>Enterococcaceae</taxon>
        <taxon>Enterococcus</taxon>
    </lineage>
</organism>
<dbReference type="InterPro" id="IPR020471">
    <property type="entry name" value="AKR"/>
</dbReference>
<sequence>MKQVQFGTVNHAVSAVILGCMRINSAKDPVKAIDTAYDNGINFFDHADIYGNGECESIFADALAKTSLKREDLFIQTKCGIVPGVMFDFSKEHIIASVEGSLQRLKMDYVDALLLHRPDTLVEPDEVAAAFDELEKAGKVRYFGVSNQKPMQIELLKKSVRQPLVANQLQFGLKHSEMVDQGIHVNMTDAASIDHDGSVLDYSRLHDMTIQAWSPYQYGFFEGVFIGNEKFPELNQKLNEMAEKYNTTPTGLASAWILRHPANMQVIAGTMNLSRIEEIAKASEIMLTREDWYDLYMAAGNILP</sequence>
<keyword evidence="3" id="KW-1185">Reference proteome</keyword>
<feature type="domain" description="NADP-dependent oxidoreductase" evidence="1">
    <location>
        <begin position="17"/>
        <end position="293"/>
    </location>
</feature>
<reference evidence="2 3" key="1">
    <citation type="submission" date="2016-04" db="EMBL/GenBank/DDBJ databases">
        <title>Draft genome of an Enterococcus thailandicus strain isolated from bovine feces.</title>
        <authorList>
            <person name="Beukers A.G."/>
            <person name="Zaheer R."/>
            <person name="Goji N."/>
            <person name="Cook S.R."/>
            <person name="Amoako K."/>
            <person name="Chaves A.V."/>
            <person name="Ward M.P."/>
            <person name="Mcallister T.A."/>
        </authorList>
    </citation>
    <scope>NUCLEOTIDE SEQUENCE [LARGE SCALE GENOMIC DNA]</scope>
    <source>
        <strain evidence="2 3">F0711D 46</strain>
    </source>
</reference>
<dbReference type="PRINTS" id="PR00069">
    <property type="entry name" value="ALDKETRDTASE"/>
</dbReference>
<dbReference type="InterPro" id="IPR036812">
    <property type="entry name" value="NAD(P)_OxRdtase_dom_sf"/>
</dbReference>
<dbReference type="InterPro" id="IPR050523">
    <property type="entry name" value="AKR_Detox_Biosynth"/>
</dbReference>
<dbReference type="CDD" id="cd19092">
    <property type="entry name" value="AKR_BsYcsN_EcYdhF-like"/>
    <property type="match status" value="1"/>
</dbReference>
<dbReference type="RefSeq" id="WP_067481197.1">
    <property type="nucleotide sequence ID" value="NZ_LWMN01000001.1"/>
</dbReference>
<comment type="caution">
    <text evidence="2">The sequence shown here is derived from an EMBL/GenBank/DDBJ whole genome shotgun (WGS) entry which is preliminary data.</text>
</comment>
<dbReference type="GO" id="GO:0016491">
    <property type="term" value="F:oxidoreductase activity"/>
    <property type="evidence" value="ECO:0007669"/>
    <property type="project" value="InterPro"/>
</dbReference>
<dbReference type="EMBL" id="LWMN01000001">
    <property type="protein sequence ID" value="OAQ57135.1"/>
    <property type="molecule type" value="Genomic_DNA"/>
</dbReference>
<proteinExistence type="predicted"/>
<protein>
    <submittedName>
        <fullName evidence="2">Aldo/keto reductase</fullName>
    </submittedName>
</protein>
<dbReference type="SUPFAM" id="SSF51430">
    <property type="entry name" value="NAD(P)-linked oxidoreductase"/>
    <property type="match status" value="1"/>
</dbReference>
<evidence type="ECO:0000313" key="3">
    <source>
        <dbReference type="Proteomes" id="UP000078516"/>
    </source>
</evidence>
<dbReference type="InterPro" id="IPR023210">
    <property type="entry name" value="NADP_OxRdtase_dom"/>
</dbReference>
<accession>A0A179EVA2</accession>
<gene>
    <name evidence="2" type="ORF">A6E74_01835</name>
</gene>
<dbReference type="PANTHER" id="PTHR43364">
    <property type="entry name" value="NADH-SPECIFIC METHYLGLYOXAL REDUCTASE-RELATED"/>
    <property type="match status" value="1"/>
</dbReference>
<dbReference type="AlphaFoldDB" id="A0A179EVA2"/>
<dbReference type="GO" id="GO:0005829">
    <property type="term" value="C:cytosol"/>
    <property type="evidence" value="ECO:0007669"/>
    <property type="project" value="TreeGrafter"/>
</dbReference>
<evidence type="ECO:0000313" key="2">
    <source>
        <dbReference type="EMBL" id="OAQ57135.1"/>
    </source>
</evidence>
<dbReference type="PROSITE" id="PS51257">
    <property type="entry name" value="PROKAR_LIPOPROTEIN"/>
    <property type="match status" value="1"/>
</dbReference>
<dbReference type="Pfam" id="PF00248">
    <property type="entry name" value="Aldo_ket_red"/>
    <property type="match status" value="1"/>
</dbReference>
<dbReference type="Gene3D" id="3.20.20.100">
    <property type="entry name" value="NADP-dependent oxidoreductase domain"/>
    <property type="match status" value="1"/>
</dbReference>